<evidence type="ECO:0000313" key="4">
    <source>
        <dbReference type="Proteomes" id="UP000037712"/>
    </source>
</evidence>
<protein>
    <submittedName>
        <fullName evidence="3">DNA-binding protein</fullName>
    </submittedName>
</protein>
<accession>A0A0M9WNQ6</accession>
<dbReference type="RefSeq" id="WP_054373003.1">
    <property type="nucleotide sequence ID" value="NZ_AZYO01000028.1"/>
</dbReference>
<dbReference type="SUPFAM" id="SSF50249">
    <property type="entry name" value="Nucleic acid-binding proteins"/>
    <property type="match status" value="1"/>
</dbReference>
<dbReference type="GO" id="GO:0003677">
    <property type="term" value="F:DNA binding"/>
    <property type="evidence" value="ECO:0007669"/>
    <property type="project" value="UniProtKB-KW"/>
</dbReference>
<sequence length="145" mass="15626">MSASTATRRPIDPELFVGGDAGAALRGARCPSCGTVTFPYQSGCPRCGGNAMTDLELPREGTLWSYTVQSFPPKHPFVCLEPFEPFGVGYVDLGDVIVEARLTVADADALRIDMPMRLATIVNHVDEDGTEIVTFAFAPSSEEQR</sequence>
<dbReference type="PANTHER" id="PTHR34075">
    <property type="entry name" value="BLR3430 PROTEIN"/>
    <property type="match status" value="1"/>
</dbReference>
<gene>
    <name evidence="3" type="ORF">Z051_12360</name>
</gene>
<dbReference type="EMBL" id="AZYO01000028">
    <property type="protein sequence ID" value="KOS55873.1"/>
    <property type="molecule type" value="Genomic_DNA"/>
</dbReference>
<dbReference type="InterPro" id="IPR012340">
    <property type="entry name" value="NA-bd_OB-fold"/>
</dbReference>
<dbReference type="InterPro" id="IPR002878">
    <property type="entry name" value="ChsH2_C"/>
</dbReference>
<dbReference type="PANTHER" id="PTHR34075:SF5">
    <property type="entry name" value="BLR3430 PROTEIN"/>
    <property type="match status" value="1"/>
</dbReference>
<dbReference type="InterPro" id="IPR052513">
    <property type="entry name" value="Thioester_dehydratase-like"/>
</dbReference>
<feature type="domain" description="ChsH2 rubredoxin-like zinc ribbon" evidence="2">
    <location>
        <begin position="25"/>
        <end position="50"/>
    </location>
</feature>
<dbReference type="PATRIC" id="fig|1441923.3.peg.2720"/>
<organism evidence="3 4">
    <name type="scientific">Rhodococcus rhodochrous KG-21</name>
    <dbReference type="NCBI Taxonomy" id="1441923"/>
    <lineage>
        <taxon>Bacteria</taxon>
        <taxon>Bacillati</taxon>
        <taxon>Actinomycetota</taxon>
        <taxon>Actinomycetes</taxon>
        <taxon>Mycobacteriales</taxon>
        <taxon>Nocardiaceae</taxon>
        <taxon>Rhodococcus</taxon>
    </lineage>
</organism>
<evidence type="ECO:0000259" key="2">
    <source>
        <dbReference type="Pfam" id="PF12172"/>
    </source>
</evidence>
<dbReference type="AlphaFoldDB" id="A0A0M9WNQ6"/>
<evidence type="ECO:0000313" key="3">
    <source>
        <dbReference type="EMBL" id="KOS55873.1"/>
    </source>
</evidence>
<reference evidence="3 4" key="1">
    <citation type="journal article" date="2015" name="Genome Announc.">
        <title>Draft Genome Sequence of Rhodococcus rhodochrous Strain KG-21, a Soil Isolate from Oil Fields of Krishna-Godavari Basin, India.</title>
        <authorList>
            <person name="Dawar C."/>
            <person name="Aggarwal R.K."/>
        </authorList>
    </citation>
    <scope>NUCLEOTIDE SEQUENCE [LARGE SCALE GENOMIC DNA]</scope>
    <source>
        <strain evidence="3 4">KG-21</strain>
    </source>
</reference>
<dbReference type="Pfam" id="PF01796">
    <property type="entry name" value="OB_ChsH2_C"/>
    <property type="match status" value="1"/>
</dbReference>
<name>A0A0M9WNQ6_RHORH</name>
<feature type="domain" description="ChsH2 C-terminal OB-fold" evidence="1">
    <location>
        <begin position="56"/>
        <end position="119"/>
    </location>
</feature>
<dbReference type="InterPro" id="IPR022002">
    <property type="entry name" value="ChsH2_Znr"/>
</dbReference>
<comment type="caution">
    <text evidence="3">The sequence shown here is derived from an EMBL/GenBank/DDBJ whole genome shotgun (WGS) entry which is preliminary data.</text>
</comment>
<dbReference type="Pfam" id="PF12172">
    <property type="entry name" value="zf-ChsH2"/>
    <property type="match status" value="1"/>
</dbReference>
<dbReference type="Gene3D" id="6.10.30.10">
    <property type="match status" value="1"/>
</dbReference>
<evidence type="ECO:0000259" key="1">
    <source>
        <dbReference type="Pfam" id="PF01796"/>
    </source>
</evidence>
<reference evidence="4" key="2">
    <citation type="submission" date="2015-01" db="EMBL/GenBank/DDBJ databases">
        <title>Draft genome sequence of potential hydrocarbon metabolising strain of Rhodococcus rhodochrous.</title>
        <authorList>
            <person name="Aggarwal R.K."/>
            <person name="Dawar C."/>
        </authorList>
    </citation>
    <scope>NUCLEOTIDE SEQUENCE [LARGE SCALE GENOMIC DNA]</scope>
    <source>
        <strain evidence="4">KG-21</strain>
    </source>
</reference>
<dbReference type="Proteomes" id="UP000037712">
    <property type="component" value="Unassembled WGS sequence"/>
</dbReference>
<proteinExistence type="predicted"/>
<keyword evidence="3" id="KW-0238">DNA-binding</keyword>